<feature type="compositionally biased region" description="Polar residues" evidence="1">
    <location>
        <begin position="73"/>
        <end position="103"/>
    </location>
</feature>
<dbReference type="Proteomes" id="UP000240883">
    <property type="component" value="Unassembled WGS sequence"/>
</dbReference>
<evidence type="ECO:0000313" key="3">
    <source>
        <dbReference type="Proteomes" id="UP000240883"/>
    </source>
</evidence>
<gene>
    <name evidence="2" type="ORF">BS50DRAFT_1984</name>
</gene>
<dbReference type="OrthoDB" id="3918328at2759"/>
<dbReference type="EMBL" id="KZ678128">
    <property type="protein sequence ID" value="PSN73857.1"/>
    <property type="molecule type" value="Genomic_DNA"/>
</dbReference>
<evidence type="ECO:0000256" key="1">
    <source>
        <dbReference type="SAM" id="MobiDB-lite"/>
    </source>
</evidence>
<feature type="region of interest" description="Disordered" evidence="1">
    <location>
        <begin position="54"/>
        <end position="119"/>
    </location>
</feature>
<protein>
    <submittedName>
        <fullName evidence="2">Uncharacterized protein</fullName>
    </submittedName>
</protein>
<organism evidence="2 3">
    <name type="scientific">Corynespora cassiicola Philippines</name>
    <dbReference type="NCBI Taxonomy" id="1448308"/>
    <lineage>
        <taxon>Eukaryota</taxon>
        <taxon>Fungi</taxon>
        <taxon>Dikarya</taxon>
        <taxon>Ascomycota</taxon>
        <taxon>Pezizomycotina</taxon>
        <taxon>Dothideomycetes</taxon>
        <taxon>Pleosporomycetidae</taxon>
        <taxon>Pleosporales</taxon>
        <taxon>Corynesporascaceae</taxon>
        <taxon>Corynespora</taxon>
    </lineage>
</organism>
<proteinExistence type="predicted"/>
<evidence type="ECO:0000313" key="2">
    <source>
        <dbReference type="EMBL" id="PSN73857.1"/>
    </source>
</evidence>
<sequence>MACISQHSSDASQKPQFPETIVPTFSRARRPALIPPNCFLSQSEADEIIGTRIQQPLFPPPDHKSLQHVRPASPSSSDITMTEVSGSTCKTRSRESSPASKYSHSIDAPTMPKALSRDPRRRAAWLKARAQYARDQQNRQSPVDDDDVDVWPDQPANHPPMGIPDYGPKRKHSAFVKEQELQFLIEDRVGTPHISELHLDDDVSAQAVVEELGIVGAVAALVSPEGVGPCQI</sequence>
<reference evidence="2 3" key="1">
    <citation type="journal article" date="2018" name="Front. Microbiol.">
        <title>Genome-Wide Analysis of Corynespora cassiicola Leaf Fall Disease Putative Effectors.</title>
        <authorList>
            <person name="Lopez D."/>
            <person name="Ribeiro S."/>
            <person name="Label P."/>
            <person name="Fumanal B."/>
            <person name="Venisse J.S."/>
            <person name="Kohler A."/>
            <person name="de Oliveira R.R."/>
            <person name="Labutti K."/>
            <person name="Lipzen A."/>
            <person name="Lail K."/>
            <person name="Bauer D."/>
            <person name="Ohm R.A."/>
            <person name="Barry K.W."/>
            <person name="Spatafora J."/>
            <person name="Grigoriev I.V."/>
            <person name="Martin F.M."/>
            <person name="Pujade-Renaud V."/>
        </authorList>
    </citation>
    <scope>NUCLEOTIDE SEQUENCE [LARGE SCALE GENOMIC DNA]</scope>
    <source>
        <strain evidence="2 3">Philippines</strain>
    </source>
</reference>
<accession>A0A2T2P880</accession>
<dbReference type="AlphaFoldDB" id="A0A2T2P880"/>
<name>A0A2T2P880_CORCC</name>
<keyword evidence="3" id="KW-1185">Reference proteome</keyword>